<keyword evidence="4" id="KW-0175">Coiled coil</keyword>
<dbReference type="Pfam" id="PF09766">
    <property type="entry name" value="FmiP_Thoc5"/>
    <property type="match status" value="1"/>
</dbReference>
<dbReference type="GO" id="GO:0006406">
    <property type="term" value="P:mRNA export from nucleus"/>
    <property type="evidence" value="ECO:0007669"/>
    <property type="project" value="TreeGrafter"/>
</dbReference>
<name>A0A166FXG0_9AGAM</name>
<evidence type="ECO:0008006" key="6">
    <source>
        <dbReference type="Google" id="ProtNLM"/>
    </source>
</evidence>
<accession>A0A166FXG0</accession>
<dbReference type="OrthoDB" id="20582at2759"/>
<sequence>MPVQDTNVSDSVIDHLRDLVSTNHLNDDTAAMHIRASALVARLKALNRNANAATRVHKQATAEARQEMDQTHLGLQNLLYEKRHLEREIEKCRQFASIYQDVPLYTPYEFTQLAPPEAVVDDEHQLMLNRLSFELAERNRLELKKKELLAQKDQLLKESKRKQATFDNVKTQVDKLMKMAADIKKTVDDLVEPLPTLTVNSPAPS</sequence>
<organism evidence="5">
    <name type="scientific">Athelia psychrophila</name>
    <dbReference type="NCBI Taxonomy" id="1759441"/>
    <lineage>
        <taxon>Eukaryota</taxon>
        <taxon>Fungi</taxon>
        <taxon>Dikarya</taxon>
        <taxon>Basidiomycota</taxon>
        <taxon>Agaricomycotina</taxon>
        <taxon>Agaricomycetes</taxon>
        <taxon>Agaricomycetidae</taxon>
        <taxon>Atheliales</taxon>
        <taxon>Atheliaceae</taxon>
        <taxon>Athelia</taxon>
    </lineage>
</organism>
<dbReference type="AlphaFoldDB" id="A0A166FXG0"/>
<dbReference type="PANTHER" id="PTHR13375">
    <property type="entry name" value="FMS INTERACTING PROTEIN"/>
    <property type="match status" value="1"/>
</dbReference>
<comment type="similarity">
    <text evidence="2">Belongs to the THOC5 family.</text>
</comment>
<evidence type="ECO:0000256" key="1">
    <source>
        <dbReference type="ARBA" id="ARBA00004123"/>
    </source>
</evidence>
<keyword evidence="3" id="KW-0539">Nucleus</keyword>
<proteinExistence type="inferred from homology"/>
<feature type="coiled-coil region" evidence="4">
    <location>
        <begin position="131"/>
        <end position="165"/>
    </location>
</feature>
<protein>
    <recommendedName>
        <fullName evidence="6">Fms interacting protein</fullName>
    </recommendedName>
</protein>
<dbReference type="PANTHER" id="PTHR13375:SF3">
    <property type="entry name" value="THO COMPLEX SUBUNIT 5 HOMOLOG"/>
    <property type="match status" value="1"/>
</dbReference>
<dbReference type="GO" id="GO:0000445">
    <property type="term" value="C:THO complex part of transcription export complex"/>
    <property type="evidence" value="ECO:0007669"/>
    <property type="project" value="TreeGrafter"/>
</dbReference>
<evidence type="ECO:0000256" key="4">
    <source>
        <dbReference type="SAM" id="Coils"/>
    </source>
</evidence>
<evidence type="ECO:0000313" key="5">
    <source>
        <dbReference type="EMBL" id="KZP17267.1"/>
    </source>
</evidence>
<comment type="subcellular location">
    <subcellularLocation>
        <location evidence="1">Nucleus</location>
    </subcellularLocation>
</comment>
<dbReference type="GO" id="GO:0003729">
    <property type="term" value="F:mRNA binding"/>
    <property type="evidence" value="ECO:0007669"/>
    <property type="project" value="TreeGrafter"/>
</dbReference>
<evidence type="ECO:0000256" key="3">
    <source>
        <dbReference type="ARBA" id="ARBA00023242"/>
    </source>
</evidence>
<gene>
    <name evidence="5" type="ORF">FIBSPDRAFT_830715</name>
</gene>
<evidence type="ECO:0000256" key="2">
    <source>
        <dbReference type="ARBA" id="ARBA00008044"/>
    </source>
</evidence>
<dbReference type="InterPro" id="IPR019163">
    <property type="entry name" value="THO_Thoc5"/>
</dbReference>
<reference evidence="5" key="1">
    <citation type="journal article" date="2016" name="Mol. Biol. Evol.">
        <title>Comparative Genomics of Early-Diverging Mushroom-Forming Fungi Provides Insights into the Origins of Lignocellulose Decay Capabilities.</title>
        <authorList>
            <person name="Nagy L.G."/>
            <person name="Riley R."/>
            <person name="Tritt A."/>
            <person name="Adam C."/>
            <person name="Daum C."/>
            <person name="Floudas D."/>
            <person name="Sun H."/>
            <person name="Yadav J.S."/>
            <person name="Pangilinan J."/>
            <person name="Larsson K.H."/>
            <person name="Matsuura K."/>
            <person name="Barry K."/>
            <person name="Labutti K."/>
            <person name="Kuo R."/>
            <person name="Ohm R.A."/>
            <person name="Bhattacharya S.S."/>
            <person name="Shirouzu T."/>
            <person name="Yoshinaga Y."/>
            <person name="Martin F.M."/>
            <person name="Grigoriev I.V."/>
            <person name="Hibbett D.S."/>
        </authorList>
    </citation>
    <scope>NUCLEOTIDE SEQUENCE [LARGE SCALE GENOMIC DNA]</scope>
    <source>
        <strain evidence="5">CBS 109695</strain>
    </source>
</reference>
<dbReference type="STRING" id="436010.A0A166FXG0"/>
<dbReference type="EMBL" id="KV417584">
    <property type="protein sequence ID" value="KZP17267.1"/>
    <property type="molecule type" value="Genomic_DNA"/>
</dbReference>